<proteinExistence type="predicted"/>
<protein>
    <submittedName>
        <fullName evidence="2">Transcriptional regulator</fullName>
    </submittedName>
</protein>
<evidence type="ECO:0000313" key="2">
    <source>
        <dbReference type="EMBL" id="RFB05308.1"/>
    </source>
</evidence>
<dbReference type="RefSeq" id="WP_116391940.1">
    <property type="nucleotide sequence ID" value="NZ_CAXQPM010000005.1"/>
</dbReference>
<feature type="domain" description="Winged helix DNA-binding" evidence="1">
    <location>
        <begin position="17"/>
        <end position="94"/>
    </location>
</feature>
<dbReference type="GO" id="GO:0006355">
    <property type="term" value="P:regulation of DNA-templated transcription"/>
    <property type="evidence" value="ECO:0007669"/>
    <property type="project" value="UniProtKB-ARBA"/>
</dbReference>
<reference evidence="2 3" key="1">
    <citation type="submission" date="2018-08" db="EMBL/GenBank/DDBJ databases">
        <title>Parvularcula sp. SM1705, isolated from surface water of the South Sea China.</title>
        <authorList>
            <person name="Sun L."/>
        </authorList>
    </citation>
    <scope>NUCLEOTIDE SEQUENCE [LARGE SCALE GENOMIC DNA]</scope>
    <source>
        <strain evidence="2 3">SM1705</strain>
    </source>
</reference>
<dbReference type="SUPFAM" id="SSF46785">
    <property type="entry name" value="Winged helix' DNA-binding domain"/>
    <property type="match status" value="1"/>
</dbReference>
<dbReference type="PANTHER" id="PTHR37318">
    <property type="entry name" value="BSL7504 PROTEIN"/>
    <property type="match status" value="1"/>
</dbReference>
<dbReference type="InParanoid" id="A0A371RIP5"/>
<dbReference type="InterPro" id="IPR011991">
    <property type="entry name" value="ArsR-like_HTH"/>
</dbReference>
<dbReference type="Gene3D" id="1.10.10.10">
    <property type="entry name" value="Winged helix-like DNA-binding domain superfamily/Winged helix DNA-binding domain"/>
    <property type="match status" value="1"/>
</dbReference>
<name>A0A371RIP5_9PROT</name>
<dbReference type="OrthoDB" id="5521380at2"/>
<dbReference type="PANTHER" id="PTHR37318:SF1">
    <property type="entry name" value="BSL7504 PROTEIN"/>
    <property type="match status" value="1"/>
</dbReference>
<evidence type="ECO:0000259" key="1">
    <source>
        <dbReference type="Pfam" id="PF13601"/>
    </source>
</evidence>
<keyword evidence="3" id="KW-1185">Reference proteome</keyword>
<dbReference type="AlphaFoldDB" id="A0A371RIP5"/>
<organism evidence="2 3">
    <name type="scientific">Parvularcula marina</name>
    <dbReference type="NCBI Taxonomy" id="2292771"/>
    <lineage>
        <taxon>Bacteria</taxon>
        <taxon>Pseudomonadati</taxon>
        <taxon>Pseudomonadota</taxon>
        <taxon>Alphaproteobacteria</taxon>
        <taxon>Parvularculales</taxon>
        <taxon>Parvularculaceae</taxon>
        <taxon>Parvularcula</taxon>
    </lineage>
</organism>
<dbReference type="CDD" id="cd00090">
    <property type="entry name" value="HTH_ARSR"/>
    <property type="match status" value="1"/>
</dbReference>
<accession>A0A371RIP5</accession>
<dbReference type="InterPro" id="IPR036390">
    <property type="entry name" value="WH_DNA-bd_sf"/>
</dbReference>
<dbReference type="EMBL" id="QUQO01000001">
    <property type="protein sequence ID" value="RFB05308.1"/>
    <property type="molecule type" value="Genomic_DNA"/>
</dbReference>
<dbReference type="Proteomes" id="UP000264589">
    <property type="component" value="Unassembled WGS sequence"/>
</dbReference>
<sequence length="97" mass="10648">MAGFDAGNIDETIHGRIRLGIMAYLGSVSPAGFTELANVLEATNGNLSVHLRKLEEAGYVSIEKGFEHRRPVTHVHLTEKGREAWSVYLDAIKPLFG</sequence>
<evidence type="ECO:0000313" key="3">
    <source>
        <dbReference type="Proteomes" id="UP000264589"/>
    </source>
</evidence>
<comment type="caution">
    <text evidence="2">The sequence shown here is derived from an EMBL/GenBank/DDBJ whole genome shotgun (WGS) entry which is preliminary data.</text>
</comment>
<dbReference type="InterPro" id="IPR036388">
    <property type="entry name" value="WH-like_DNA-bd_sf"/>
</dbReference>
<gene>
    <name evidence="2" type="ORF">DX908_08600</name>
</gene>
<dbReference type="InterPro" id="IPR027395">
    <property type="entry name" value="WH_DNA-bd_dom"/>
</dbReference>
<dbReference type="Pfam" id="PF13601">
    <property type="entry name" value="HTH_34"/>
    <property type="match status" value="1"/>
</dbReference>